<proteinExistence type="predicted"/>
<protein>
    <recommendedName>
        <fullName evidence="3">Antitoxin</fullName>
    </recommendedName>
</protein>
<accession>A0A0G2A856</accession>
<sequence length="94" mass="10402">MNEAQFQRLIQLSRKTESPLVILDADGESSVLLSLNRYEDLVNRMKPAFKSAPVPAVSPAKELPLTPAKPLPNVANVLDEPGEVETQFYLEPVE</sequence>
<dbReference type="EMBL" id="LCRN01000001">
    <property type="protein sequence ID" value="KKW37097.1"/>
    <property type="molecule type" value="Genomic_DNA"/>
</dbReference>
<dbReference type="Proteomes" id="UP000033865">
    <property type="component" value="Unassembled WGS sequence"/>
</dbReference>
<comment type="caution">
    <text evidence="1">The sequence shown here is derived from an EMBL/GenBank/DDBJ whole genome shotgun (WGS) entry which is preliminary data.</text>
</comment>
<gene>
    <name evidence="1" type="ORF">UY82_C0001G0002</name>
</gene>
<name>A0A0G2A856_9BACT</name>
<reference evidence="1 2" key="1">
    <citation type="journal article" date="2015" name="Nature">
        <title>rRNA introns, odd ribosomes, and small enigmatic genomes across a large radiation of phyla.</title>
        <authorList>
            <person name="Brown C.T."/>
            <person name="Hug L.A."/>
            <person name="Thomas B.C."/>
            <person name="Sharon I."/>
            <person name="Castelle C.J."/>
            <person name="Singh A."/>
            <person name="Wilkins M.J."/>
            <person name="Williams K.H."/>
            <person name="Banfield J.F."/>
        </authorList>
    </citation>
    <scope>NUCLEOTIDE SEQUENCE [LARGE SCALE GENOMIC DNA]</scope>
</reference>
<evidence type="ECO:0000313" key="1">
    <source>
        <dbReference type="EMBL" id="KKW37097.1"/>
    </source>
</evidence>
<evidence type="ECO:0008006" key="3">
    <source>
        <dbReference type="Google" id="ProtNLM"/>
    </source>
</evidence>
<dbReference type="AlphaFoldDB" id="A0A0G2A856"/>
<organism evidence="1 2">
    <name type="scientific">Candidatus Uhrbacteria bacterium GW2011_GWC2_53_7</name>
    <dbReference type="NCBI Taxonomy" id="1618986"/>
    <lineage>
        <taxon>Bacteria</taxon>
        <taxon>Candidatus Uhriibacteriota</taxon>
    </lineage>
</organism>
<evidence type="ECO:0000313" key="2">
    <source>
        <dbReference type="Proteomes" id="UP000033865"/>
    </source>
</evidence>